<reference evidence="1 2" key="1">
    <citation type="submission" date="2023-10" db="EMBL/GenBank/DDBJ databases">
        <title>The genome sequence of Streptomyces sp. HUAS YS2.</title>
        <authorList>
            <person name="Mo P."/>
        </authorList>
    </citation>
    <scope>NUCLEOTIDE SEQUENCE [LARGE SCALE GENOMIC DNA]</scope>
    <source>
        <strain evidence="1 2">HUAS YS2</strain>
    </source>
</reference>
<gene>
    <name evidence="1" type="ORF">R2D22_13395</name>
</gene>
<protein>
    <submittedName>
        <fullName evidence="1">Uncharacterized protein</fullName>
    </submittedName>
</protein>
<evidence type="ECO:0000313" key="1">
    <source>
        <dbReference type="EMBL" id="WOX22334.1"/>
    </source>
</evidence>
<keyword evidence="2" id="KW-1185">Reference proteome</keyword>
<name>A0ABZ0LU91_9ACTN</name>
<accession>A0ABZ0LU91</accession>
<sequence length="287" mass="31106">MKTELVACPRADAVRSDLTEAPGWDAYAAELRRLLAVLTEASGAGRLEVEELIVSRPLPDRFAELRNGSRVDPAEAAELLVGMAAGEGPYCRLIGAGRLRIESGWDGAMHFYVTSETAEELAGFDSESLELGRRTAEPDSDEVENPVRGVADEAFWAGVRDDAGDVTLLCERWAHGAYGCRWFRVTRENVGEVAEAVRPRSLLSLAVDPDLGLDPVLLDDDFTAFRPPLVPGELAYRAFPGGADDLAEVTDDGFAFMLGESAPAARRAVVPDPDGIVRARWEDFDEA</sequence>
<dbReference type="Proteomes" id="UP001301731">
    <property type="component" value="Chromosome"/>
</dbReference>
<dbReference type="EMBL" id="CP137573">
    <property type="protein sequence ID" value="WOX22334.1"/>
    <property type="molecule type" value="Genomic_DNA"/>
</dbReference>
<proteinExistence type="predicted"/>
<organism evidence="1 2">
    <name type="scientific">Streptomyces solicathayae</name>
    <dbReference type="NCBI Taxonomy" id="3081768"/>
    <lineage>
        <taxon>Bacteria</taxon>
        <taxon>Bacillati</taxon>
        <taxon>Actinomycetota</taxon>
        <taxon>Actinomycetes</taxon>
        <taxon>Kitasatosporales</taxon>
        <taxon>Streptomycetaceae</taxon>
        <taxon>Streptomyces</taxon>
    </lineage>
</organism>
<dbReference type="RefSeq" id="WP_318103366.1">
    <property type="nucleotide sequence ID" value="NZ_CP137573.1"/>
</dbReference>
<evidence type="ECO:0000313" key="2">
    <source>
        <dbReference type="Proteomes" id="UP001301731"/>
    </source>
</evidence>